<evidence type="ECO:0000256" key="2">
    <source>
        <dbReference type="ARBA" id="ARBA00023002"/>
    </source>
</evidence>
<sequence>IENMLGTNPLTFGMPSDEEFPFVLDCATSITQRGKIEFYDRADKEIPPGWVIGEDGKTRTDTHQILQDLKTGKAALAPLGGIGEETAGYKGYGYSAVVEILSAALQNGKFLKMLSGVEDGKPVPINLGHFFIAINISSFIELELFKKISGDILRSLRSSKKAPEAERIYTAGEKEYLAWLERKDKGAPINQNLQQQIITLKEELGLTQYKFPFEK</sequence>
<organism evidence="3">
    <name type="scientific">marine sediment metagenome</name>
    <dbReference type="NCBI Taxonomy" id="412755"/>
    <lineage>
        <taxon>unclassified sequences</taxon>
        <taxon>metagenomes</taxon>
        <taxon>ecological metagenomes</taxon>
    </lineage>
</organism>
<evidence type="ECO:0000256" key="1">
    <source>
        <dbReference type="ARBA" id="ARBA00006056"/>
    </source>
</evidence>
<dbReference type="SUPFAM" id="SSF89733">
    <property type="entry name" value="L-sulfolactate dehydrogenase-like"/>
    <property type="match status" value="1"/>
</dbReference>
<feature type="non-terminal residue" evidence="3">
    <location>
        <position position="1"/>
    </location>
</feature>
<accession>X1U411</accession>
<comment type="caution">
    <text evidence="3">The sequence shown here is derived from an EMBL/GenBank/DDBJ whole genome shotgun (WGS) entry which is preliminary data.</text>
</comment>
<proteinExistence type="inferred from homology"/>
<gene>
    <name evidence="3" type="ORF">S12H4_31014</name>
</gene>
<dbReference type="PANTHER" id="PTHR11091">
    <property type="entry name" value="OXIDOREDUCTASE-RELATED"/>
    <property type="match status" value="1"/>
</dbReference>
<dbReference type="GO" id="GO:0016491">
    <property type="term" value="F:oxidoreductase activity"/>
    <property type="evidence" value="ECO:0007669"/>
    <property type="project" value="UniProtKB-KW"/>
</dbReference>
<protein>
    <recommendedName>
        <fullName evidence="4">Lactate dehydrogenase</fullName>
    </recommendedName>
</protein>
<dbReference type="Gene3D" id="3.30.1370.60">
    <property type="entry name" value="Hypothetical oxidoreductase yiak, domain 2"/>
    <property type="match status" value="1"/>
</dbReference>
<keyword evidence="2" id="KW-0560">Oxidoreductase</keyword>
<evidence type="ECO:0000313" key="3">
    <source>
        <dbReference type="EMBL" id="GAI94545.1"/>
    </source>
</evidence>
<name>X1U411_9ZZZZ</name>
<dbReference type="Pfam" id="PF02615">
    <property type="entry name" value="Ldh_2"/>
    <property type="match status" value="1"/>
</dbReference>
<evidence type="ECO:0008006" key="4">
    <source>
        <dbReference type="Google" id="ProtNLM"/>
    </source>
</evidence>
<dbReference type="PANTHER" id="PTHR11091:SF0">
    <property type="entry name" value="MALATE DEHYDROGENASE"/>
    <property type="match status" value="1"/>
</dbReference>
<reference evidence="3" key="1">
    <citation type="journal article" date="2014" name="Front. Microbiol.">
        <title>High frequency of phylogenetically diverse reductive dehalogenase-homologous genes in deep subseafloor sedimentary metagenomes.</title>
        <authorList>
            <person name="Kawai M."/>
            <person name="Futagami T."/>
            <person name="Toyoda A."/>
            <person name="Takaki Y."/>
            <person name="Nishi S."/>
            <person name="Hori S."/>
            <person name="Arai W."/>
            <person name="Tsubouchi T."/>
            <person name="Morono Y."/>
            <person name="Uchiyama I."/>
            <person name="Ito T."/>
            <person name="Fujiyama A."/>
            <person name="Inagaki F."/>
            <person name="Takami H."/>
        </authorList>
    </citation>
    <scope>NUCLEOTIDE SEQUENCE</scope>
    <source>
        <strain evidence="3">Expedition CK06-06</strain>
    </source>
</reference>
<dbReference type="InterPro" id="IPR043143">
    <property type="entry name" value="Mal/L-sulf/L-lact_DH-like_NADP"/>
</dbReference>
<dbReference type="InterPro" id="IPR036111">
    <property type="entry name" value="Mal/L-sulfo/L-lacto_DH-like_sf"/>
</dbReference>
<dbReference type="AlphaFoldDB" id="X1U411"/>
<comment type="similarity">
    <text evidence="1">Belongs to the LDH2/MDH2 oxidoreductase family.</text>
</comment>
<dbReference type="EMBL" id="BARW01018063">
    <property type="protein sequence ID" value="GAI94545.1"/>
    <property type="molecule type" value="Genomic_DNA"/>
</dbReference>
<dbReference type="InterPro" id="IPR003767">
    <property type="entry name" value="Malate/L-lactate_DH-like"/>
</dbReference>